<evidence type="ECO:0000313" key="1">
    <source>
        <dbReference type="EMBL" id="KAA8548313.1"/>
    </source>
</evidence>
<proteinExistence type="predicted"/>
<reference evidence="1 2" key="1">
    <citation type="submission" date="2019-09" db="EMBL/GenBank/DDBJ databases">
        <title>A chromosome-level genome assembly of the Chinese tupelo Nyssa sinensis.</title>
        <authorList>
            <person name="Yang X."/>
            <person name="Kang M."/>
            <person name="Yang Y."/>
            <person name="Xiong H."/>
            <person name="Wang M."/>
            <person name="Zhang Z."/>
            <person name="Wang Z."/>
            <person name="Wu H."/>
            <person name="Ma T."/>
            <person name="Liu J."/>
            <person name="Xi Z."/>
        </authorList>
    </citation>
    <scope>NUCLEOTIDE SEQUENCE [LARGE SCALE GENOMIC DNA]</scope>
    <source>
        <strain evidence="1">J267</strain>
        <tissue evidence="1">Leaf</tissue>
    </source>
</reference>
<name>A0A5J5BYP3_9ASTE</name>
<dbReference type="Proteomes" id="UP000325577">
    <property type="component" value="Linkage Group LG1"/>
</dbReference>
<evidence type="ECO:0000313" key="2">
    <source>
        <dbReference type="Proteomes" id="UP000325577"/>
    </source>
</evidence>
<protein>
    <submittedName>
        <fullName evidence="1">Uncharacterized protein</fullName>
    </submittedName>
</protein>
<accession>A0A5J5BYP3</accession>
<gene>
    <name evidence="1" type="ORF">F0562_004742</name>
</gene>
<keyword evidence="2" id="KW-1185">Reference proteome</keyword>
<dbReference type="EMBL" id="CM018032">
    <property type="protein sequence ID" value="KAA8548313.1"/>
    <property type="molecule type" value="Genomic_DNA"/>
</dbReference>
<organism evidence="1 2">
    <name type="scientific">Nyssa sinensis</name>
    <dbReference type="NCBI Taxonomy" id="561372"/>
    <lineage>
        <taxon>Eukaryota</taxon>
        <taxon>Viridiplantae</taxon>
        <taxon>Streptophyta</taxon>
        <taxon>Embryophyta</taxon>
        <taxon>Tracheophyta</taxon>
        <taxon>Spermatophyta</taxon>
        <taxon>Magnoliopsida</taxon>
        <taxon>eudicotyledons</taxon>
        <taxon>Gunneridae</taxon>
        <taxon>Pentapetalae</taxon>
        <taxon>asterids</taxon>
        <taxon>Cornales</taxon>
        <taxon>Nyssaceae</taxon>
        <taxon>Nyssa</taxon>
    </lineage>
</organism>
<sequence>MKINRDAKVVEATPPNAVSVLPTRLPNISIVHQKNTWPTLESLFAMIEEWFAFLTIANSSGNANTRHSSLGLQIARL</sequence>
<dbReference type="AlphaFoldDB" id="A0A5J5BYP3"/>